<gene>
    <name evidence="1" type="ORF">DMB65_20890</name>
</gene>
<comment type="caution">
    <text evidence="1">The sequence shown here is derived from an EMBL/GenBank/DDBJ whole genome shotgun (WGS) entry which is preliminary data.</text>
</comment>
<dbReference type="AlphaFoldDB" id="A0A2V4BMH5"/>
<name>A0A2V4BMH5_9FLAO</name>
<proteinExistence type="predicted"/>
<evidence type="ECO:0000313" key="2">
    <source>
        <dbReference type="Proteomes" id="UP000247903"/>
    </source>
</evidence>
<protein>
    <submittedName>
        <fullName evidence="1">Uncharacterized protein</fullName>
    </submittedName>
</protein>
<keyword evidence="2" id="KW-1185">Reference proteome</keyword>
<dbReference type="EMBL" id="QJHK01000030">
    <property type="protein sequence ID" value="PXY38840.1"/>
    <property type="molecule type" value="Genomic_DNA"/>
</dbReference>
<sequence length="73" mass="8620">MKKILLLLLFCFLFSCEKKEPNFSEDMIEKLSVMQEYKDGELLPSIYLGLDLYGLTKNNEVYGTNNHELFFFL</sequence>
<organism evidence="1 2">
    <name type="scientific">Flavobacterium cheongpyeongense</name>
    <dbReference type="NCBI Taxonomy" id="2212651"/>
    <lineage>
        <taxon>Bacteria</taxon>
        <taxon>Pseudomonadati</taxon>
        <taxon>Bacteroidota</taxon>
        <taxon>Flavobacteriia</taxon>
        <taxon>Flavobacteriales</taxon>
        <taxon>Flavobacteriaceae</taxon>
        <taxon>Flavobacterium</taxon>
    </lineage>
</organism>
<reference evidence="1 2" key="1">
    <citation type="submission" date="2018-05" db="EMBL/GenBank/DDBJ databases">
        <title>Flavobacterium sp. strain IMCC34759, incomplete genome.</title>
        <authorList>
            <person name="Joung Y."/>
            <person name="Cho J."/>
        </authorList>
    </citation>
    <scope>NUCLEOTIDE SEQUENCE [LARGE SCALE GENOMIC DNA]</scope>
    <source>
        <strain evidence="1 2">IMCC34759</strain>
    </source>
</reference>
<dbReference type="Proteomes" id="UP000247903">
    <property type="component" value="Unassembled WGS sequence"/>
</dbReference>
<evidence type="ECO:0000313" key="1">
    <source>
        <dbReference type="EMBL" id="PXY38840.1"/>
    </source>
</evidence>
<dbReference type="RefSeq" id="WP_110308566.1">
    <property type="nucleotide sequence ID" value="NZ_QJHK01000030.1"/>
</dbReference>
<dbReference type="OrthoDB" id="1360650at2"/>
<dbReference type="PROSITE" id="PS51257">
    <property type="entry name" value="PROKAR_LIPOPROTEIN"/>
    <property type="match status" value="1"/>
</dbReference>
<accession>A0A2V4BMH5</accession>